<sequence length="48" mass="6036">MKVYFKPEKKVWEFWKRNRYLKHGEDYLIECGRIVFAKGFKGKLEFEY</sequence>
<dbReference type="Proteomes" id="UP001330749">
    <property type="component" value="Unassembled WGS sequence"/>
</dbReference>
<evidence type="ECO:0000313" key="1">
    <source>
        <dbReference type="EMBL" id="MED3562327.1"/>
    </source>
</evidence>
<organism evidence="1 2">
    <name type="scientific">Bacillus xiapuensis</name>
    <dbReference type="NCBI Taxonomy" id="2014075"/>
    <lineage>
        <taxon>Bacteria</taxon>
        <taxon>Bacillati</taxon>
        <taxon>Bacillota</taxon>
        <taxon>Bacilli</taxon>
        <taxon>Bacillales</taxon>
        <taxon>Bacillaceae</taxon>
        <taxon>Bacillus</taxon>
    </lineage>
</organism>
<dbReference type="RefSeq" id="WP_327967233.1">
    <property type="nucleotide sequence ID" value="NZ_JARMQG010000084.1"/>
</dbReference>
<name>A0ABU6NAL8_9BACI</name>
<keyword evidence="2" id="KW-1185">Reference proteome</keyword>
<comment type="caution">
    <text evidence="1">The sequence shown here is derived from an EMBL/GenBank/DDBJ whole genome shotgun (WGS) entry which is preliminary data.</text>
</comment>
<accession>A0ABU6NAL8</accession>
<gene>
    <name evidence="1" type="ORF">P4447_07650</name>
</gene>
<evidence type="ECO:0000313" key="2">
    <source>
        <dbReference type="Proteomes" id="UP001330749"/>
    </source>
</evidence>
<dbReference type="EMBL" id="JARMQG010000084">
    <property type="protein sequence ID" value="MED3562327.1"/>
    <property type="molecule type" value="Genomic_DNA"/>
</dbReference>
<reference evidence="1 2" key="1">
    <citation type="submission" date="2023-03" db="EMBL/GenBank/DDBJ databases">
        <title>Bacillus Genome Sequencing.</title>
        <authorList>
            <person name="Dunlap C."/>
        </authorList>
    </citation>
    <scope>NUCLEOTIDE SEQUENCE [LARGE SCALE GENOMIC DNA]</scope>
    <source>
        <strain evidence="1 2">B-14544</strain>
    </source>
</reference>
<protein>
    <submittedName>
        <fullName evidence="1">Uncharacterized protein</fullName>
    </submittedName>
</protein>
<proteinExistence type="predicted"/>